<feature type="region of interest" description="Disordered" evidence="1">
    <location>
        <begin position="50"/>
        <end position="81"/>
    </location>
</feature>
<protein>
    <submittedName>
        <fullName evidence="2">Uncharacterized protein</fullName>
    </submittedName>
</protein>
<accession>A0A9P5MR15</accession>
<evidence type="ECO:0000313" key="2">
    <source>
        <dbReference type="EMBL" id="KAF8470474.1"/>
    </source>
</evidence>
<dbReference type="AlphaFoldDB" id="A0A9P5MR15"/>
<name>A0A9P5MR15_9AGAM</name>
<evidence type="ECO:0000256" key="1">
    <source>
        <dbReference type="SAM" id="MobiDB-lite"/>
    </source>
</evidence>
<sequence>MTSMACFGRVIENWHQIRIIDVQNKYESTLLSVEVNKNAPVERWHDVEQEQNNDEEVVGTVGGLSSPDDNHRDKSELERPDQVTKVKLEKLQNATGDVMSKNEYRSLVYVLSRFQEGSEGG</sequence>
<dbReference type="EMBL" id="WHVB01000025">
    <property type="protein sequence ID" value="KAF8470474.1"/>
    <property type="molecule type" value="Genomic_DNA"/>
</dbReference>
<comment type="caution">
    <text evidence="2">The sequence shown here is derived from an EMBL/GenBank/DDBJ whole genome shotgun (WGS) entry which is preliminary data.</text>
</comment>
<keyword evidence="3" id="KW-1185">Reference proteome</keyword>
<feature type="compositionally biased region" description="Basic and acidic residues" evidence="1">
    <location>
        <begin position="68"/>
        <end position="81"/>
    </location>
</feature>
<dbReference type="Proteomes" id="UP000759537">
    <property type="component" value="Unassembled WGS sequence"/>
</dbReference>
<organism evidence="2 3">
    <name type="scientific">Russula ochroleuca</name>
    <dbReference type="NCBI Taxonomy" id="152965"/>
    <lineage>
        <taxon>Eukaryota</taxon>
        <taxon>Fungi</taxon>
        <taxon>Dikarya</taxon>
        <taxon>Basidiomycota</taxon>
        <taxon>Agaricomycotina</taxon>
        <taxon>Agaricomycetes</taxon>
        <taxon>Russulales</taxon>
        <taxon>Russulaceae</taxon>
        <taxon>Russula</taxon>
    </lineage>
</organism>
<proteinExistence type="predicted"/>
<reference evidence="2" key="2">
    <citation type="journal article" date="2020" name="Nat. Commun.">
        <title>Large-scale genome sequencing of mycorrhizal fungi provides insights into the early evolution of symbiotic traits.</title>
        <authorList>
            <person name="Miyauchi S."/>
            <person name="Kiss E."/>
            <person name="Kuo A."/>
            <person name="Drula E."/>
            <person name="Kohler A."/>
            <person name="Sanchez-Garcia M."/>
            <person name="Morin E."/>
            <person name="Andreopoulos B."/>
            <person name="Barry K.W."/>
            <person name="Bonito G."/>
            <person name="Buee M."/>
            <person name="Carver A."/>
            <person name="Chen C."/>
            <person name="Cichocki N."/>
            <person name="Clum A."/>
            <person name="Culley D."/>
            <person name="Crous P.W."/>
            <person name="Fauchery L."/>
            <person name="Girlanda M."/>
            <person name="Hayes R.D."/>
            <person name="Keri Z."/>
            <person name="LaButti K."/>
            <person name="Lipzen A."/>
            <person name="Lombard V."/>
            <person name="Magnuson J."/>
            <person name="Maillard F."/>
            <person name="Murat C."/>
            <person name="Nolan M."/>
            <person name="Ohm R.A."/>
            <person name="Pangilinan J."/>
            <person name="Pereira M.F."/>
            <person name="Perotto S."/>
            <person name="Peter M."/>
            <person name="Pfister S."/>
            <person name="Riley R."/>
            <person name="Sitrit Y."/>
            <person name="Stielow J.B."/>
            <person name="Szollosi G."/>
            <person name="Zifcakova L."/>
            <person name="Stursova M."/>
            <person name="Spatafora J.W."/>
            <person name="Tedersoo L."/>
            <person name="Vaario L.M."/>
            <person name="Yamada A."/>
            <person name="Yan M."/>
            <person name="Wang P."/>
            <person name="Xu J."/>
            <person name="Bruns T."/>
            <person name="Baldrian P."/>
            <person name="Vilgalys R."/>
            <person name="Dunand C."/>
            <person name="Henrissat B."/>
            <person name="Grigoriev I.V."/>
            <person name="Hibbett D."/>
            <person name="Nagy L.G."/>
            <person name="Martin F.M."/>
        </authorList>
    </citation>
    <scope>NUCLEOTIDE SEQUENCE</scope>
    <source>
        <strain evidence="2">Prilba</strain>
    </source>
</reference>
<evidence type="ECO:0000313" key="3">
    <source>
        <dbReference type="Proteomes" id="UP000759537"/>
    </source>
</evidence>
<reference evidence="2" key="1">
    <citation type="submission" date="2019-10" db="EMBL/GenBank/DDBJ databases">
        <authorList>
            <consortium name="DOE Joint Genome Institute"/>
            <person name="Kuo A."/>
            <person name="Miyauchi S."/>
            <person name="Kiss E."/>
            <person name="Drula E."/>
            <person name="Kohler A."/>
            <person name="Sanchez-Garcia M."/>
            <person name="Andreopoulos B."/>
            <person name="Barry K.W."/>
            <person name="Bonito G."/>
            <person name="Buee M."/>
            <person name="Carver A."/>
            <person name="Chen C."/>
            <person name="Cichocki N."/>
            <person name="Clum A."/>
            <person name="Culley D."/>
            <person name="Crous P.W."/>
            <person name="Fauchery L."/>
            <person name="Girlanda M."/>
            <person name="Hayes R."/>
            <person name="Keri Z."/>
            <person name="LaButti K."/>
            <person name="Lipzen A."/>
            <person name="Lombard V."/>
            <person name="Magnuson J."/>
            <person name="Maillard F."/>
            <person name="Morin E."/>
            <person name="Murat C."/>
            <person name="Nolan M."/>
            <person name="Ohm R."/>
            <person name="Pangilinan J."/>
            <person name="Pereira M."/>
            <person name="Perotto S."/>
            <person name="Peter M."/>
            <person name="Riley R."/>
            <person name="Sitrit Y."/>
            <person name="Stielow B."/>
            <person name="Szollosi G."/>
            <person name="Zifcakova L."/>
            <person name="Stursova M."/>
            <person name="Spatafora J.W."/>
            <person name="Tedersoo L."/>
            <person name="Vaario L.-M."/>
            <person name="Yamada A."/>
            <person name="Yan M."/>
            <person name="Wang P."/>
            <person name="Xu J."/>
            <person name="Bruns T."/>
            <person name="Baldrian P."/>
            <person name="Vilgalys R."/>
            <person name="Henrissat B."/>
            <person name="Grigoriev I.V."/>
            <person name="Hibbett D."/>
            <person name="Nagy L.G."/>
            <person name="Martin F.M."/>
        </authorList>
    </citation>
    <scope>NUCLEOTIDE SEQUENCE</scope>
    <source>
        <strain evidence="2">Prilba</strain>
    </source>
</reference>
<gene>
    <name evidence="2" type="ORF">DFH94DRAFT_685100</name>
</gene>